<dbReference type="Proteomes" id="UP001215598">
    <property type="component" value="Unassembled WGS sequence"/>
</dbReference>
<feature type="transmembrane region" description="Helical" evidence="2">
    <location>
        <begin position="21"/>
        <end position="47"/>
    </location>
</feature>
<evidence type="ECO:0000313" key="4">
    <source>
        <dbReference type="Proteomes" id="UP001215598"/>
    </source>
</evidence>
<keyword evidence="2" id="KW-0812">Transmembrane</keyword>
<reference evidence="3" key="1">
    <citation type="submission" date="2023-03" db="EMBL/GenBank/DDBJ databases">
        <title>Massive genome expansion in bonnet fungi (Mycena s.s.) driven by repeated elements and novel gene families across ecological guilds.</title>
        <authorList>
            <consortium name="Lawrence Berkeley National Laboratory"/>
            <person name="Harder C.B."/>
            <person name="Miyauchi S."/>
            <person name="Viragh M."/>
            <person name="Kuo A."/>
            <person name="Thoen E."/>
            <person name="Andreopoulos B."/>
            <person name="Lu D."/>
            <person name="Skrede I."/>
            <person name="Drula E."/>
            <person name="Henrissat B."/>
            <person name="Morin E."/>
            <person name="Kohler A."/>
            <person name="Barry K."/>
            <person name="LaButti K."/>
            <person name="Morin E."/>
            <person name="Salamov A."/>
            <person name="Lipzen A."/>
            <person name="Mereny Z."/>
            <person name="Hegedus B."/>
            <person name="Baldrian P."/>
            <person name="Stursova M."/>
            <person name="Weitz H."/>
            <person name="Taylor A."/>
            <person name="Grigoriev I.V."/>
            <person name="Nagy L.G."/>
            <person name="Martin F."/>
            <person name="Kauserud H."/>
        </authorList>
    </citation>
    <scope>NUCLEOTIDE SEQUENCE</scope>
    <source>
        <strain evidence="3">CBHHK182m</strain>
    </source>
</reference>
<feature type="transmembrane region" description="Helical" evidence="2">
    <location>
        <begin position="53"/>
        <end position="75"/>
    </location>
</feature>
<dbReference type="AlphaFoldDB" id="A0AAD7JP18"/>
<organism evidence="3 4">
    <name type="scientific">Mycena metata</name>
    <dbReference type="NCBI Taxonomy" id="1033252"/>
    <lineage>
        <taxon>Eukaryota</taxon>
        <taxon>Fungi</taxon>
        <taxon>Dikarya</taxon>
        <taxon>Basidiomycota</taxon>
        <taxon>Agaricomycotina</taxon>
        <taxon>Agaricomycetes</taxon>
        <taxon>Agaricomycetidae</taxon>
        <taxon>Agaricales</taxon>
        <taxon>Marasmiineae</taxon>
        <taxon>Mycenaceae</taxon>
        <taxon>Mycena</taxon>
    </lineage>
</organism>
<accession>A0AAD7JP18</accession>
<evidence type="ECO:0000256" key="1">
    <source>
        <dbReference type="SAM" id="MobiDB-lite"/>
    </source>
</evidence>
<keyword evidence="2" id="KW-0472">Membrane</keyword>
<name>A0AAD7JP18_9AGAR</name>
<protein>
    <submittedName>
        <fullName evidence="3">Uncharacterized protein</fullName>
    </submittedName>
</protein>
<feature type="region of interest" description="Disordered" evidence="1">
    <location>
        <begin position="145"/>
        <end position="176"/>
    </location>
</feature>
<sequence>MPGYEKPRLRQFSSRSGVHAIIILRLFGTLLMSTVLGFSLNLIYLATHPLDSLYFSVYSTGLFAFWGLVLGQLLVPAAIKISDILDIQPKRFHRSHAESAKSDSGAKKLRAKLKASEELARKQGLEIQSLRSQLNVGLAFNAQAQPPSTPRAGVPSLHHGSPVAGPSRLPVPSSPIDVDTPSPDMSPIAGPSRLPALNLFPGLVPLDIPEVRSDFDYTVALQSDNMDRVFKELAECPTPHLKSCLRSRVVYAVNGDDEVLASDPFLYTP</sequence>
<proteinExistence type="predicted"/>
<comment type="caution">
    <text evidence="3">The sequence shown here is derived from an EMBL/GenBank/DDBJ whole genome shotgun (WGS) entry which is preliminary data.</text>
</comment>
<keyword evidence="4" id="KW-1185">Reference proteome</keyword>
<evidence type="ECO:0000256" key="2">
    <source>
        <dbReference type="SAM" id="Phobius"/>
    </source>
</evidence>
<gene>
    <name evidence="3" type="ORF">B0H16DRAFT_1716092</name>
</gene>
<evidence type="ECO:0000313" key="3">
    <source>
        <dbReference type="EMBL" id="KAJ7768892.1"/>
    </source>
</evidence>
<keyword evidence="2" id="KW-1133">Transmembrane helix</keyword>
<dbReference type="EMBL" id="JARKIB010000019">
    <property type="protein sequence ID" value="KAJ7768892.1"/>
    <property type="molecule type" value="Genomic_DNA"/>
</dbReference>